<keyword evidence="3" id="KW-1185">Reference proteome</keyword>
<feature type="signal peptide" evidence="1">
    <location>
        <begin position="1"/>
        <end position="19"/>
    </location>
</feature>
<comment type="caution">
    <text evidence="2">The sequence shown here is derived from an EMBL/GenBank/DDBJ whole genome shotgun (WGS) entry which is preliminary data.</text>
</comment>
<dbReference type="Pfam" id="PF15418">
    <property type="entry name" value="DUF4625"/>
    <property type="match status" value="1"/>
</dbReference>
<evidence type="ECO:0000313" key="2">
    <source>
        <dbReference type="EMBL" id="NOU61954.1"/>
    </source>
</evidence>
<proteinExistence type="predicted"/>
<dbReference type="Proteomes" id="UP000732105">
    <property type="component" value="Unassembled WGS sequence"/>
</dbReference>
<dbReference type="RefSeq" id="WP_171597214.1">
    <property type="nucleotide sequence ID" value="NZ_RZNH01000047.1"/>
</dbReference>
<dbReference type="EMBL" id="RZNH01000047">
    <property type="protein sequence ID" value="NOU61954.1"/>
    <property type="molecule type" value="Genomic_DNA"/>
</dbReference>
<sequence length="163" mass="18246">MKRKNILVLLASFMLFASACSDDSEVDSIKPTIDIGFTNAFPNNCDTIYFGESFQLKLRFSDNAELGSYSIDIHNNFDHHSHSTEVSECDLGPVKEPVNPYVLIDDYSIPQGLKAYETNLTISVPATNEGVLLDEGDYHFYISLTDSEGWSVQKGLSIKMLHR</sequence>
<dbReference type="InterPro" id="IPR027829">
    <property type="entry name" value="DUF4625"/>
</dbReference>
<gene>
    <name evidence="2" type="ORF">ELS83_19325</name>
</gene>
<feature type="chain" id="PRO_5046915337" evidence="1">
    <location>
        <begin position="20"/>
        <end position="163"/>
    </location>
</feature>
<accession>A0ABX1X1J4</accession>
<evidence type="ECO:0000313" key="3">
    <source>
        <dbReference type="Proteomes" id="UP000732105"/>
    </source>
</evidence>
<reference evidence="2 3" key="1">
    <citation type="submission" date="2018-12" db="EMBL/GenBank/DDBJ databases">
        <title>Marinifilum JC070 sp. nov., a marine bacterium isolated from Yongle Blue Hole in the South China Sea.</title>
        <authorList>
            <person name="Fu T."/>
        </authorList>
    </citation>
    <scope>NUCLEOTIDE SEQUENCE [LARGE SCALE GENOMIC DNA]</scope>
    <source>
        <strain evidence="2 3">JC070</strain>
    </source>
</reference>
<evidence type="ECO:0000256" key="1">
    <source>
        <dbReference type="SAM" id="SignalP"/>
    </source>
</evidence>
<dbReference type="PROSITE" id="PS51257">
    <property type="entry name" value="PROKAR_LIPOPROTEIN"/>
    <property type="match status" value="1"/>
</dbReference>
<dbReference type="Gene3D" id="2.60.40.4140">
    <property type="match status" value="1"/>
</dbReference>
<protein>
    <submittedName>
        <fullName evidence="2">DUF4625 domain-containing protein</fullName>
    </submittedName>
</protein>
<organism evidence="2 3">
    <name type="scientific">Marinifilum caeruleilacunae</name>
    <dbReference type="NCBI Taxonomy" id="2499076"/>
    <lineage>
        <taxon>Bacteria</taxon>
        <taxon>Pseudomonadati</taxon>
        <taxon>Bacteroidota</taxon>
        <taxon>Bacteroidia</taxon>
        <taxon>Marinilabiliales</taxon>
        <taxon>Marinifilaceae</taxon>
    </lineage>
</organism>
<name>A0ABX1X1J4_9BACT</name>
<keyword evidence="1" id="KW-0732">Signal</keyword>